<reference evidence="3" key="1">
    <citation type="submission" date="2015-07" db="EMBL/GenBank/DDBJ databases">
        <title>Fjat-10036 dsm4.</title>
        <authorList>
            <person name="Liu B."/>
            <person name="Wang J."/>
            <person name="Zhu Y."/>
            <person name="Liu G."/>
            <person name="Chen Q."/>
            <person name="Chen Z."/>
            <person name="Lan J."/>
            <person name="Che J."/>
            <person name="Ge C."/>
            <person name="Shi H."/>
            <person name="Pan Z."/>
            <person name="Liu X."/>
        </authorList>
    </citation>
    <scope>NUCLEOTIDE SEQUENCE [LARGE SCALE GENOMIC DNA]</scope>
    <source>
        <strain evidence="3">DSM 4</strain>
    </source>
</reference>
<keyword evidence="3" id="KW-1185">Reference proteome</keyword>
<evidence type="ECO:0000313" key="2">
    <source>
        <dbReference type="EMBL" id="KON86246.1"/>
    </source>
</evidence>
<evidence type="ECO:0000256" key="1">
    <source>
        <dbReference type="SAM" id="Coils"/>
    </source>
</evidence>
<sequence>MNKELADLLKIEKQKAIQLRYSKVEYAEKMISSIEQEENLLRDYQKLQKKYSALSESKLGNLTLRYWSWRKKLGGGKFEKRAK</sequence>
<dbReference type="OrthoDB" id="2575094at2"/>
<dbReference type="AlphaFoldDB" id="A0A0M0G9Y1"/>
<feature type="coiled-coil region" evidence="1">
    <location>
        <begin position="27"/>
        <end position="57"/>
    </location>
</feature>
<comment type="caution">
    <text evidence="2">The sequence shown here is derived from an EMBL/GenBank/DDBJ whole genome shotgun (WGS) entry which is preliminary data.</text>
</comment>
<organism evidence="2 3">
    <name type="scientific">Sporosarcina globispora</name>
    <name type="common">Bacillus globisporus</name>
    <dbReference type="NCBI Taxonomy" id="1459"/>
    <lineage>
        <taxon>Bacteria</taxon>
        <taxon>Bacillati</taxon>
        <taxon>Bacillota</taxon>
        <taxon>Bacilli</taxon>
        <taxon>Bacillales</taxon>
        <taxon>Caryophanaceae</taxon>
        <taxon>Sporosarcina</taxon>
    </lineage>
</organism>
<protein>
    <submittedName>
        <fullName evidence="2">Uncharacterized protein</fullName>
    </submittedName>
</protein>
<keyword evidence="1" id="KW-0175">Coiled coil</keyword>
<dbReference type="RefSeq" id="WP_053433601.1">
    <property type="nucleotide sequence ID" value="NZ_LGUF01000007.1"/>
</dbReference>
<dbReference type="Proteomes" id="UP000037109">
    <property type="component" value="Unassembled WGS sequence"/>
</dbReference>
<dbReference type="PATRIC" id="fig|1459.3.peg.1046"/>
<evidence type="ECO:0000313" key="3">
    <source>
        <dbReference type="Proteomes" id="UP000037109"/>
    </source>
</evidence>
<proteinExistence type="predicted"/>
<accession>A0A0M0G9Y1</accession>
<dbReference type="EMBL" id="LGUF01000007">
    <property type="protein sequence ID" value="KON86246.1"/>
    <property type="molecule type" value="Genomic_DNA"/>
</dbReference>
<gene>
    <name evidence="2" type="ORF">AF332_05005</name>
</gene>
<name>A0A0M0G9Y1_SPOGL</name>